<dbReference type="FunFam" id="1.25.40.10:FF:000031">
    <property type="entry name" value="Pentatricopeptide repeat-containing protein mitochondrial"/>
    <property type="match status" value="1"/>
</dbReference>
<gene>
    <name evidence="5" type="ORF">L1049_019362</name>
</gene>
<dbReference type="GO" id="GO:0008270">
    <property type="term" value="F:zinc ion binding"/>
    <property type="evidence" value="ECO:0007669"/>
    <property type="project" value="InterPro"/>
</dbReference>
<feature type="repeat" description="PPR" evidence="3">
    <location>
        <begin position="177"/>
        <end position="211"/>
    </location>
</feature>
<dbReference type="FunFam" id="1.25.40.10:FF:000366">
    <property type="entry name" value="Pentatricopeptide (PPR) repeat-containing protein"/>
    <property type="match status" value="1"/>
</dbReference>
<dbReference type="Pfam" id="PF20431">
    <property type="entry name" value="E_motif"/>
    <property type="match status" value="1"/>
</dbReference>
<dbReference type="InterPro" id="IPR046960">
    <property type="entry name" value="PPR_At4g14850-like_plant"/>
</dbReference>
<evidence type="ECO:0000256" key="3">
    <source>
        <dbReference type="PROSITE-ProRule" id="PRU00708"/>
    </source>
</evidence>
<dbReference type="Pfam" id="PF13041">
    <property type="entry name" value="PPR_2"/>
    <property type="match status" value="3"/>
</dbReference>
<comment type="caution">
    <text evidence="5">The sequence shown here is derived from an EMBL/GenBank/DDBJ whole genome shotgun (WGS) entry which is preliminary data.</text>
</comment>
<sequence>MRRTGVYPNQFTFSAILPACANTFIVVHGEQIHCLVRKHGFDTDIFVGSALVDMYAKCSDMISAERVFDEMPDRNLVSWNSMIVGFLQNKLYDRAVRVFMQVVGDKSISPDQVSFSSVLSACANMGSSYFGRQVHGLVVKHGLITLAYVKNSLMDMYCKCGFFEDAVKIFRTIGDRDVVAWNVMVTGCVQNDNFEEACNYFWAMRSEGISPDEASFSTALHASASLAQLNQGTLIHDQIIKTGFVMNTCVASSLITMYAKCGNLVDAYRVFEEIEDRNVVCWTAMIAACQQHGCADQVIELFEDMLREGIKPDYITFVCVLSACSHTGRVEEGFAYLNSMTKLHDMSPGAEHYACMVDLLGRAGRLDEAKRFVEAMPIKPDSSVWGALLGACRNHGNLEMGRDVAQKLFEIEPDNSGNYVLLSNMYTRCGRLEEANEVRRLMGVNKVRKEPGCSWIDFKNTTFVFTAHDRSHSRTDEIYEMLAKLEELVKKKGYVAETQFAINSVEEYKERSLWYHSEKLALAFGLLTLPVGAPIRIKKNLRTCGDCHTVMKFASEIFEREIIVRDINRFHRFADGLCSCRDYW</sequence>
<keyword evidence="2" id="KW-0677">Repeat</keyword>
<dbReference type="AlphaFoldDB" id="A0AAP0XA35"/>
<dbReference type="FunFam" id="1.25.40.10:FF:000344">
    <property type="entry name" value="Pentatricopeptide repeat-containing protein"/>
    <property type="match status" value="1"/>
</dbReference>
<dbReference type="InterPro" id="IPR032867">
    <property type="entry name" value="DYW_dom"/>
</dbReference>
<dbReference type="PROSITE" id="PS51375">
    <property type="entry name" value="PPR"/>
    <property type="match status" value="3"/>
</dbReference>
<dbReference type="Proteomes" id="UP001415857">
    <property type="component" value="Unassembled WGS sequence"/>
</dbReference>
<feature type="repeat" description="PPR" evidence="3">
    <location>
        <begin position="278"/>
        <end position="312"/>
    </location>
</feature>
<evidence type="ECO:0000313" key="5">
    <source>
        <dbReference type="EMBL" id="KAK9291415.1"/>
    </source>
</evidence>
<reference evidence="5 6" key="1">
    <citation type="journal article" date="2024" name="Plant J.">
        <title>Genome sequences and population genomics reveal climatic adaptation and genomic divergence between two closely related sweetgum species.</title>
        <authorList>
            <person name="Xu W.Q."/>
            <person name="Ren C.Q."/>
            <person name="Zhang X.Y."/>
            <person name="Comes H.P."/>
            <person name="Liu X.H."/>
            <person name="Li Y.G."/>
            <person name="Kettle C.J."/>
            <person name="Jalonen R."/>
            <person name="Gaisberger H."/>
            <person name="Ma Y.Z."/>
            <person name="Qiu Y.X."/>
        </authorList>
    </citation>
    <scope>NUCLEOTIDE SEQUENCE [LARGE SCALE GENOMIC DNA]</scope>
    <source>
        <strain evidence="5">Hangzhou</strain>
    </source>
</reference>
<dbReference type="Pfam" id="PF14432">
    <property type="entry name" value="DYW_deaminase"/>
    <property type="match status" value="1"/>
</dbReference>
<proteinExistence type="inferred from homology"/>
<dbReference type="PANTHER" id="PTHR47926:SF418">
    <property type="entry name" value="(WILD MALAYSIAN BANANA) HYPOTHETICAL PROTEIN"/>
    <property type="match status" value="1"/>
</dbReference>
<dbReference type="SUPFAM" id="SSF48452">
    <property type="entry name" value="TPR-like"/>
    <property type="match status" value="1"/>
</dbReference>
<accession>A0AAP0XA35</accession>
<feature type="domain" description="DYW" evidence="4">
    <location>
        <begin position="493"/>
        <end position="584"/>
    </location>
</feature>
<dbReference type="InterPro" id="IPR011990">
    <property type="entry name" value="TPR-like_helical_dom_sf"/>
</dbReference>
<dbReference type="InterPro" id="IPR002885">
    <property type="entry name" value="PPR_rpt"/>
</dbReference>
<dbReference type="GO" id="GO:0003723">
    <property type="term" value="F:RNA binding"/>
    <property type="evidence" value="ECO:0007669"/>
    <property type="project" value="InterPro"/>
</dbReference>
<dbReference type="GO" id="GO:0009451">
    <property type="term" value="P:RNA modification"/>
    <property type="evidence" value="ECO:0007669"/>
    <property type="project" value="InterPro"/>
</dbReference>
<organism evidence="5 6">
    <name type="scientific">Liquidambar formosana</name>
    <name type="common">Formosan gum</name>
    <dbReference type="NCBI Taxonomy" id="63359"/>
    <lineage>
        <taxon>Eukaryota</taxon>
        <taxon>Viridiplantae</taxon>
        <taxon>Streptophyta</taxon>
        <taxon>Embryophyta</taxon>
        <taxon>Tracheophyta</taxon>
        <taxon>Spermatophyta</taxon>
        <taxon>Magnoliopsida</taxon>
        <taxon>eudicotyledons</taxon>
        <taxon>Gunneridae</taxon>
        <taxon>Pentapetalae</taxon>
        <taxon>Saxifragales</taxon>
        <taxon>Altingiaceae</taxon>
        <taxon>Liquidambar</taxon>
    </lineage>
</organism>
<evidence type="ECO:0000313" key="6">
    <source>
        <dbReference type="Proteomes" id="UP001415857"/>
    </source>
</evidence>
<dbReference type="Gene3D" id="1.25.40.10">
    <property type="entry name" value="Tetratricopeptide repeat domain"/>
    <property type="match status" value="3"/>
</dbReference>
<dbReference type="NCBIfam" id="TIGR00756">
    <property type="entry name" value="PPR"/>
    <property type="match status" value="5"/>
</dbReference>
<protein>
    <recommendedName>
        <fullName evidence="4">DYW domain-containing protein</fullName>
    </recommendedName>
</protein>
<keyword evidence="6" id="KW-1185">Reference proteome</keyword>
<comment type="similarity">
    <text evidence="1">Belongs to the PPR family. PCMP-H subfamily.</text>
</comment>
<evidence type="ECO:0000259" key="4">
    <source>
        <dbReference type="Pfam" id="PF14432"/>
    </source>
</evidence>
<evidence type="ECO:0000256" key="1">
    <source>
        <dbReference type="ARBA" id="ARBA00006643"/>
    </source>
</evidence>
<dbReference type="Pfam" id="PF01535">
    <property type="entry name" value="PPR"/>
    <property type="match status" value="2"/>
</dbReference>
<dbReference type="FunFam" id="1.25.40.10:FF:000196">
    <property type="entry name" value="Pentatricopeptide repeat-containing protein At4g14850"/>
    <property type="match status" value="1"/>
</dbReference>
<dbReference type="EMBL" id="JBBPBK010000001">
    <property type="protein sequence ID" value="KAK9291415.1"/>
    <property type="molecule type" value="Genomic_DNA"/>
</dbReference>
<name>A0AAP0XA35_LIQFO</name>
<evidence type="ECO:0000256" key="2">
    <source>
        <dbReference type="ARBA" id="ARBA00022737"/>
    </source>
</evidence>
<dbReference type="PANTHER" id="PTHR47926">
    <property type="entry name" value="PENTATRICOPEPTIDE REPEAT-CONTAINING PROTEIN"/>
    <property type="match status" value="1"/>
</dbReference>
<dbReference type="InterPro" id="IPR046848">
    <property type="entry name" value="E_motif"/>
</dbReference>
<feature type="repeat" description="PPR" evidence="3">
    <location>
        <begin position="75"/>
        <end position="110"/>
    </location>
</feature>